<dbReference type="WBParaSite" id="TCNE_0001572701-mRNA-1">
    <property type="protein sequence ID" value="TCNE_0001572701-mRNA-1"/>
    <property type="gene ID" value="TCNE_0001572701"/>
</dbReference>
<evidence type="ECO:0000313" key="2">
    <source>
        <dbReference type="Proteomes" id="UP000050794"/>
    </source>
</evidence>
<accession>A0A183V4Q6</accession>
<evidence type="ECO:0000313" key="3">
    <source>
        <dbReference type="WBParaSite" id="TCNE_0001572701-mRNA-1"/>
    </source>
</evidence>
<dbReference type="EMBL" id="UYWY01023056">
    <property type="protein sequence ID" value="VDM47047.1"/>
    <property type="molecule type" value="Genomic_DNA"/>
</dbReference>
<evidence type="ECO:0000313" key="1">
    <source>
        <dbReference type="EMBL" id="VDM47047.1"/>
    </source>
</evidence>
<protein>
    <submittedName>
        <fullName evidence="3">DUF4154 domain-containing protein</fullName>
    </submittedName>
</protein>
<dbReference type="Proteomes" id="UP000050794">
    <property type="component" value="Unassembled WGS sequence"/>
</dbReference>
<keyword evidence="2" id="KW-1185">Reference proteome</keyword>
<sequence>MLNSAQRAELDQPRFVGRCSAPHTSAPPAAALQHIGDVNLNGIHINRLRAVVEWNAICVEVSTGRIQDALDVAERSELFLFGRSARHPY</sequence>
<gene>
    <name evidence="1" type="ORF">TCNE_LOCUS15726</name>
</gene>
<reference evidence="1 2" key="2">
    <citation type="submission" date="2018-11" db="EMBL/GenBank/DDBJ databases">
        <authorList>
            <consortium name="Pathogen Informatics"/>
        </authorList>
    </citation>
    <scope>NUCLEOTIDE SEQUENCE [LARGE SCALE GENOMIC DNA]</scope>
</reference>
<reference evidence="3" key="1">
    <citation type="submission" date="2016-06" db="UniProtKB">
        <authorList>
            <consortium name="WormBaseParasite"/>
        </authorList>
    </citation>
    <scope>IDENTIFICATION</scope>
</reference>
<name>A0A183V4Q6_TOXCA</name>
<proteinExistence type="predicted"/>
<organism evidence="2 3">
    <name type="scientific">Toxocara canis</name>
    <name type="common">Canine roundworm</name>
    <dbReference type="NCBI Taxonomy" id="6265"/>
    <lineage>
        <taxon>Eukaryota</taxon>
        <taxon>Metazoa</taxon>
        <taxon>Ecdysozoa</taxon>
        <taxon>Nematoda</taxon>
        <taxon>Chromadorea</taxon>
        <taxon>Rhabditida</taxon>
        <taxon>Spirurina</taxon>
        <taxon>Ascaridomorpha</taxon>
        <taxon>Ascaridoidea</taxon>
        <taxon>Toxocaridae</taxon>
        <taxon>Toxocara</taxon>
    </lineage>
</organism>
<dbReference type="AlphaFoldDB" id="A0A183V4Q6"/>